<dbReference type="Gene3D" id="1.10.10.10">
    <property type="entry name" value="Winged helix-like DNA-binding domain superfamily/Winged helix DNA-binding domain"/>
    <property type="match status" value="1"/>
</dbReference>
<evidence type="ECO:0000313" key="2">
    <source>
        <dbReference type="Proteomes" id="UP001216674"/>
    </source>
</evidence>
<evidence type="ECO:0000313" key="1">
    <source>
        <dbReference type="EMBL" id="MDF3839403.1"/>
    </source>
</evidence>
<name>A0ABT6B3M9_9BURK</name>
<dbReference type="InterPro" id="IPR036388">
    <property type="entry name" value="WH-like_DNA-bd_sf"/>
</dbReference>
<dbReference type="Proteomes" id="UP001216674">
    <property type="component" value="Unassembled WGS sequence"/>
</dbReference>
<accession>A0ABT6B3M9</accession>
<sequence length="153" mass="16916">MEHRAFATSEPVVQGLIEAVCAWQAALEQALSDSGISYTKWLLLRAIACGDFIRHQAYRGQILIDADLSERLLEELHAHGWIELAEAPRIADSAHGRLERVWQAVKALHSVSVAAFNPQERAALSALLRRMSQTLGDHTARRRKHGTPAPVPA</sequence>
<dbReference type="RefSeq" id="WP_017226564.1">
    <property type="nucleotide sequence ID" value="NZ_JARJLM010000680.1"/>
</dbReference>
<dbReference type="InterPro" id="IPR036390">
    <property type="entry name" value="WH_DNA-bd_sf"/>
</dbReference>
<dbReference type="EMBL" id="JARJLM010000680">
    <property type="protein sequence ID" value="MDF3839403.1"/>
    <property type="molecule type" value="Genomic_DNA"/>
</dbReference>
<proteinExistence type="predicted"/>
<dbReference type="SUPFAM" id="SSF46785">
    <property type="entry name" value="Winged helix' DNA-binding domain"/>
    <property type="match status" value="1"/>
</dbReference>
<comment type="caution">
    <text evidence="1">The sequence shown here is derived from an EMBL/GenBank/DDBJ whole genome shotgun (WGS) entry which is preliminary data.</text>
</comment>
<protein>
    <submittedName>
        <fullName evidence="1">MarR family transcriptional regulator</fullName>
    </submittedName>
</protein>
<organism evidence="1 2">
    <name type="scientific">Cupriavidus basilensis</name>
    <dbReference type="NCBI Taxonomy" id="68895"/>
    <lineage>
        <taxon>Bacteria</taxon>
        <taxon>Pseudomonadati</taxon>
        <taxon>Pseudomonadota</taxon>
        <taxon>Betaproteobacteria</taxon>
        <taxon>Burkholderiales</taxon>
        <taxon>Burkholderiaceae</taxon>
        <taxon>Cupriavidus</taxon>
    </lineage>
</organism>
<keyword evidence="2" id="KW-1185">Reference proteome</keyword>
<gene>
    <name evidence="1" type="ORF">P3W85_41665</name>
</gene>
<reference evidence="1 2" key="1">
    <citation type="submission" date="2023-03" db="EMBL/GenBank/DDBJ databases">
        <title>Draft assemblies of triclosan tolerant bacteria isolated from returned activated sludge.</title>
        <authorList>
            <person name="Van Hamelsveld S."/>
        </authorList>
    </citation>
    <scope>NUCLEOTIDE SEQUENCE [LARGE SCALE GENOMIC DNA]</scope>
    <source>
        <strain evidence="1 2">GW210010_S58</strain>
    </source>
</reference>